<keyword evidence="1" id="KW-1133">Transmembrane helix</keyword>
<keyword evidence="1" id="KW-0812">Transmembrane</keyword>
<gene>
    <name evidence="2" type="ORF">AAF454_06125</name>
</gene>
<proteinExistence type="predicted"/>
<protein>
    <recommendedName>
        <fullName evidence="4">DUF5050 domain-containing protein</fullName>
    </recommendedName>
</protein>
<keyword evidence="3" id="KW-1185">Reference proteome</keyword>
<accession>A0ABU9LKM8</accession>
<dbReference type="EMBL" id="JBCEWA010000004">
    <property type="protein sequence ID" value="MEL5987989.1"/>
    <property type="molecule type" value="Genomic_DNA"/>
</dbReference>
<evidence type="ECO:0000313" key="3">
    <source>
        <dbReference type="Proteomes" id="UP001398420"/>
    </source>
</evidence>
<comment type="caution">
    <text evidence="2">The sequence shown here is derived from an EMBL/GenBank/DDBJ whole genome shotgun (WGS) entry which is preliminary data.</text>
</comment>
<organism evidence="2 3">
    <name type="scientific">Kurthia gibsonii</name>
    <dbReference type="NCBI Taxonomy" id="33946"/>
    <lineage>
        <taxon>Bacteria</taxon>
        <taxon>Bacillati</taxon>
        <taxon>Bacillota</taxon>
        <taxon>Bacilli</taxon>
        <taxon>Bacillales</taxon>
        <taxon>Caryophanaceae</taxon>
        <taxon>Kurthia</taxon>
    </lineage>
</organism>
<keyword evidence="1" id="KW-0472">Membrane</keyword>
<name>A0ABU9LKM8_9BACL</name>
<evidence type="ECO:0008006" key="4">
    <source>
        <dbReference type="Google" id="ProtNLM"/>
    </source>
</evidence>
<reference evidence="2 3" key="1">
    <citation type="submission" date="2024-04" db="EMBL/GenBank/DDBJ databases">
        <authorList>
            <person name="Wu Y.S."/>
            <person name="Zhang L."/>
        </authorList>
    </citation>
    <scope>NUCLEOTIDE SEQUENCE [LARGE SCALE GENOMIC DNA]</scope>
    <source>
        <strain evidence="2 3">KG-01</strain>
    </source>
</reference>
<dbReference type="Proteomes" id="UP001398420">
    <property type="component" value="Unassembled WGS sequence"/>
</dbReference>
<evidence type="ECO:0000313" key="2">
    <source>
        <dbReference type="EMBL" id="MEL5987989.1"/>
    </source>
</evidence>
<evidence type="ECO:0000256" key="1">
    <source>
        <dbReference type="SAM" id="Phobius"/>
    </source>
</evidence>
<feature type="transmembrane region" description="Helical" evidence="1">
    <location>
        <begin position="7"/>
        <end position="25"/>
    </location>
</feature>
<sequence length="389" mass="44086">MKSKKWIIVISVIIIAVIIFAIVMMTKQSNDTISDEDHLYSDSKAVIYYSATVDNTFNSVAAFVSKDNTVKGYAMDGLEFGSSTYNEKTKTILLEDKNSLKFVTDDGIQTAKFDNPEYTATSKGFLSKNNTFYSVNNTGVQEQNGEGYYSTIRYGNKDYTDSQLVGDWIQAVGNNGEDTIYSFVNYVSIKGEDATDNYRLIQSKLNDKKEFETTTIDELTSLNKLKDISIFNDFVYKDGVLYNLLNYKDDNNEVKTDLFVYDLKTKKLDLKLIADYDGAEFGLLNPTENIEMEGDNLYFVEDTGAVHQINMKTQTTKVLYTIDKGTNKDPLLQIKNNKLYLYILKDKAYYLDVLDLQTGKQLTSDKLQGMDEALNLGEGTNPYDLLILE</sequence>
<dbReference type="RefSeq" id="WP_342302813.1">
    <property type="nucleotide sequence ID" value="NZ_JBCEWA010000004.1"/>
</dbReference>